<protein>
    <submittedName>
        <fullName evidence="1">DUF4250 domain-containing protein</fullName>
    </submittedName>
</protein>
<dbReference type="RefSeq" id="WP_202749691.1">
    <property type="nucleotide sequence ID" value="NZ_JAESWC010000009.1"/>
</dbReference>
<name>A0ABS1TF14_9CLOT</name>
<keyword evidence="2" id="KW-1185">Reference proteome</keyword>
<dbReference type="InterPro" id="IPR025346">
    <property type="entry name" value="DUF4250"/>
</dbReference>
<proteinExistence type="predicted"/>
<evidence type="ECO:0000313" key="1">
    <source>
        <dbReference type="EMBL" id="MBL4936934.1"/>
    </source>
</evidence>
<sequence length="65" mass="7673">MDKEQLLKMDSFMLLSIINMKLRDEFDSLNSLCEDYEISSLELENKLSAIGYKYNKNANQFKLMN</sequence>
<reference evidence="1 2" key="1">
    <citation type="submission" date="2021-01" db="EMBL/GenBank/DDBJ databases">
        <title>Genome public.</title>
        <authorList>
            <person name="Liu C."/>
            <person name="Sun Q."/>
        </authorList>
    </citation>
    <scope>NUCLEOTIDE SEQUENCE [LARGE SCALE GENOMIC DNA]</scope>
    <source>
        <strain evidence="1 2">YIM B02515</strain>
    </source>
</reference>
<accession>A0ABS1TF14</accession>
<evidence type="ECO:0000313" key="2">
    <source>
        <dbReference type="Proteomes" id="UP000632377"/>
    </source>
</evidence>
<organism evidence="1 2">
    <name type="scientific">Clostridium rhizosphaerae</name>
    <dbReference type="NCBI Taxonomy" id="2803861"/>
    <lineage>
        <taxon>Bacteria</taxon>
        <taxon>Bacillati</taxon>
        <taxon>Bacillota</taxon>
        <taxon>Clostridia</taxon>
        <taxon>Eubacteriales</taxon>
        <taxon>Clostridiaceae</taxon>
        <taxon>Clostridium</taxon>
    </lineage>
</organism>
<gene>
    <name evidence="1" type="ORF">JK636_14365</name>
</gene>
<dbReference type="Pfam" id="PF14056">
    <property type="entry name" value="DUF4250"/>
    <property type="match status" value="1"/>
</dbReference>
<dbReference type="EMBL" id="JAESWC010000009">
    <property type="protein sequence ID" value="MBL4936934.1"/>
    <property type="molecule type" value="Genomic_DNA"/>
</dbReference>
<dbReference type="Proteomes" id="UP000632377">
    <property type="component" value="Unassembled WGS sequence"/>
</dbReference>
<comment type="caution">
    <text evidence="1">The sequence shown here is derived from an EMBL/GenBank/DDBJ whole genome shotgun (WGS) entry which is preliminary data.</text>
</comment>